<dbReference type="EMBL" id="MAYM02001232">
    <property type="protein sequence ID" value="RLN21531.1"/>
    <property type="molecule type" value="Genomic_DNA"/>
</dbReference>
<proteinExistence type="predicted"/>
<name>A0A3R7JVM8_9STRA</name>
<evidence type="ECO:0000313" key="2">
    <source>
        <dbReference type="EMBL" id="KAG2529170.1"/>
    </source>
</evidence>
<evidence type="ECO:0000313" key="5">
    <source>
        <dbReference type="Proteomes" id="UP000285624"/>
    </source>
</evidence>
<dbReference type="Proteomes" id="UP000285624">
    <property type="component" value="Unassembled WGS sequence"/>
</dbReference>
<dbReference type="AlphaFoldDB" id="A0A3R7JVM8"/>
<accession>A0A3R7JVM8</accession>
<reference evidence="5 6" key="2">
    <citation type="submission" date="2018-07" db="EMBL/GenBank/DDBJ databases">
        <title>Genome sequencing of oomycete isolates from Chile give support for New Zealand origin for Phytophthora kernoviae and make available the first Nothophytophthora sp. genome.</title>
        <authorList>
            <person name="Studholme D.J."/>
            <person name="Sanfuentes E."/>
            <person name="Panda P."/>
            <person name="Hill R."/>
            <person name="Sambles C."/>
            <person name="Grant M."/>
            <person name="Williams N.M."/>
            <person name="Mcdougal R.L."/>
        </authorList>
    </citation>
    <scope>NUCLEOTIDE SEQUENCE [LARGE SCALE GENOMIC DNA]</scope>
    <source>
        <strain evidence="3">Chile2</strain>
        <strain evidence="4">Chile4</strain>
    </source>
</reference>
<dbReference type="EMBL" id="MBDN02000045">
    <property type="protein sequence ID" value="RLN82837.1"/>
    <property type="molecule type" value="Genomic_DNA"/>
</dbReference>
<sequence>MLCRAKSQPDLSFLPLTTQQQVQDMLVYIQNQKQLQQLPRVDGIRLGRIGTVESCGIGIQLVVLKKNVGVL</sequence>
<dbReference type="Proteomes" id="UP000285883">
    <property type="component" value="Unassembled WGS sequence"/>
</dbReference>
<evidence type="ECO:0000313" key="4">
    <source>
        <dbReference type="EMBL" id="RLN82837.1"/>
    </source>
</evidence>
<dbReference type="EMBL" id="JPWV03000031">
    <property type="protein sequence ID" value="KAG2529170.1"/>
    <property type="molecule type" value="Genomic_DNA"/>
</dbReference>
<dbReference type="Proteomes" id="UP000785171">
    <property type="component" value="Unassembled WGS sequence"/>
</dbReference>
<protein>
    <submittedName>
        <fullName evidence="3">Uncharacterized protein</fullName>
    </submittedName>
</protein>
<dbReference type="EMBL" id="JPWU03000129">
    <property type="protein sequence ID" value="KAG2525321.1"/>
    <property type="molecule type" value="Genomic_DNA"/>
</dbReference>
<evidence type="ECO:0000313" key="6">
    <source>
        <dbReference type="Proteomes" id="UP000285883"/>
    </source>
</evidence>
<reference evidence="1" key="1">
    <citation type="journal article" date="2015" name="Genom Data">
        <title>Genome sequences of six Phytophthora species associated with forests in New Zealand.</title>
        <authorList>
            <person name="Studholme D.J."/>
            <person name="McDougal R.L."/>
            <person name="Sambles C."/>
            <person name="Hansen E."/>
            <person name="Hardy G."/>
            <person name="Grant M."/>
            <person name="Ganley R.J."/>
            <person name="Williams N.M."/>
        </authorList>
    </citation>
    <scope>NUCLEOTIDE SEQUENCE</scope>
    <source>
        <strain evidence="2">NZFS 2646</strain>
        <strain evidence="1">NZFS 3630</strain>
    </source>
</reference>
<gene>
    <name evidence="3" type="ORF">BBI17_002536</name>
    <name evidence="4" type="ORF">BBO99_00002623</name>
    <name evidence="2" type="ORF">JM16_002108</name>
    <name evidence="1" type="ORF">JM18_004960</name>
</gene>
<dbReference type="STRING" id="325452.A0A3R7JVM8"/>
<organism evidence="3 6">
    <name type="scientific">Phytophthora kernoviae</name>
    <dbReference type="NCBI Taxonomy" id="325452"/>
    <lineage>
        <taxon>Eukaryota</taxon>
        <taxon>Sar</taxon>
        <taxon>Stramenopiles</taxon>
        <taxon>Oomycota</taxon>
        <taxon>Peronosporomycetes</taxon>
        <taxon>Peronosporales</taxon>
        <taxon>Peronosporaceae</taxon>
        <taxon>Phytophthora</taxon>
    </lineage>
</organism>
<dbReference type="Proteomes" id="UP000792063">
    <property type="component" value="Unassembled WGS sequence"/>
</dbReference>
<reference evidence="1" key="3">
    <citation type="submission" date="2020-06" db="EMBL/GenBank/DDBJ databases">
        <authorList>
            <person name="Studholme D.J."/>
        </authorList>
    </citation>
    <scope>NUCLEOTIDE SEQUENCE</scope>
    <source>
        <strain evidence="2">NZFS 2646</strain>
        <strain evidence="1">NZFS 3630</strain>
    </source>
</reference>
<keyword evidence="5" id="KW-1185">Reference proteome</keyword>
<comment type="caution">
    <text evidence="3">The sequence shown here is derived from an EMBL/GenBank/DDBJ whole genome shotgun (WGS) entry which is preliminary data.</text>
</comment>
<evidence type="ECO:0000313" key="3">
    <source>
        <dbReference type="EMBL" id="RLN21531.1"/>
    </source>
</evidence>
<evidence type="ECO:0000313" key="1">
    <source>
        <dbReference type="EMBL" id="KAG2525321.1"/>
    </source>
</evidence>